<dbReference type="GO" id="GO:0031177">
    <property type="term" value="F:phosphopantetheine binding"/>
    <property type="evidence" value="ECO:0007669"/>
    <property type="project" value="TreeGrafter"/>
</dbReference>
<dbReference type="GO" id="GO:0005829">
    <property type="term" value="C:cytosol"/>
    <property type="evidence" value="ECO:0007669"/>
    <property type="project" value="TreeGrafter"/>
</dbReference>
<dbReference type="InterPro" id="IPR001242">
    <property type="entry name" value="Condensation_dom"/>
</dbReference>
<feature type="compositionally biased region" description="Polar residues" evidence="1">
    <location>
        <begin position="474"/>
        <end position="491"/>
    </location>
</feature>
<protein>
    <recommendedName>
        <fullName evidence="2">Condensation domain-containing protein</fullName>
    </recommendedName>
</protein>
<evidence type="ECO:0000256" key="1">
    <source>
        <dbReference type="SAM" id="MobiDB-lite"/>
    </source>
</evidence>
<accession>A0A9W5UX04</accession>
<dbReference type="GO" id="GO:0009239">
    <property type="term" value="P:enterobactin biosynthetic process"/>
    <property type="evidence" value="ECO:0007669"/>
    <property type="project" value="TreeGrafter"/>
</dbReference>
<evidence type="ECO:0000313" key="4">
    <source>
        <dbReference type="Proteomes" id="UP000607311"/>
    </source>
</evidence>
<evidence type="ECO:0000313" key="3">
    <source>
        <dbReference type="EMBL" id="GIJ35908.1"/>
    </source>
</evidence>
<dbReference type="Pfam" id="PF00668">
    <property type="entry name" value="Condensation"/>
    <property type="match status" value="1"/>
</dbReference>
<dbReference type="InterPro" id="IPR023213">
    <property type="entry name" value="CAT-like_dom_sf"/>
</dbReference>
<dbReference type="Gene3D" id="3.30.559.30">
    <property type="entry name" value="Nonribosomal peptide synthetase, condensation domain"/>
    <property type="match status" value="1"/>
</dbReference>
<sequence length="491" mass="52785">MTVPFAGTRTAEAALSWGQESIWRTVRWLDEDDPYFNIPYVLPIVGGPDLDRVGAALRRLVERHEALRTTIADTPDGARQTVVAAGELCVDVHEAGDDDAQVAQRVAADLAARAFRYAEELPFRCAVVRRDGVATQLALALSHLAVDAWSIRVLTDDWAALVAGADPGDVPTQPLDRVAFERDGAGAGRGAESVEYWARTLAQAPRTLFDFPPREPETLRFVRVGMESPALAVAATELAHRWGVSTASVLTVACGVLLGVHTGHDRVALQLIVANRHDRRFRTMVGPAAQDGLLLLDLDAGSFAETVRRGHMQAMAAYRYGHYDPAAVRQLREQAGLVRGAPMDLSAYFNDIRASGVWPRLPAAPDGLRGLSSRTRTFVVGSHAKVDAKAFFATGAAPDTGQLYLLADTAYLARETAFALLRAVEEILVTAVEADDLRISDLAAVAGLAVVRRGPDWTRSGPDWVHLDAPAGASQDTPEIVQRSSTPGGAV</sequence>
<keyword evidence="4" id="KW-1185">Reference proteome</keyword>
<dbReference type="PANTHER" id="PTHR45527">
    <property type="entry name" value="NONRIBOSOMAL PEPTIDE SYNTHETASE"/>
    <property type="match status" value="1"/>
</dbReference>
<dbReference type="EMBL" id="BOPD01000038">
    <property type="protein sequence ID" value="GIJ35908.1"/>
    <property type="molecule type" value="Genomic_DNA"/>
</dbReference>
<dbReference type="AlphaFoldDB" id="A0A9W5UX04"/>
<dbReference type="GO" id="GO:0008610">
    <property type="term" value="P:lipid biosynthetic process"/>
    <property type="evidence" value="ECO:0007669"/>
    <property type="project" value="UniProtKB-ARBA"/>
</dbReference>
<dbReference type="Gene3D" id="3.30.559.10">
    <property type="entry name" value="Chloramphenicol acetyltransferase-like domain"/>
    <property type="match status" value="1"/>
</dbReference>
<dbReference type="GO" id="GO:0047527">
    <property type="term" value="F:2,3-dihydroxybenzoate-serine ligase activity"/>
    <property type="evidence" value="ECO:0007669"/>
    <property type="project" value="TreeGrafter"/>
</dbReference>
<comment type="caution">
    <text evidence="3">The sequence shown here is derived from an EMBL/GenBank/DDBJ whole genome shotgun (WGS) entry which is preliminary data.</text>
</comment>
<dbReference type="Proteomes" id="UP000607311">
    <property type="component" value="Unassembled WGS sequence"/>
</dbReference>
<feature type="region of interest" description="Disordered" evidence="1">
    <location>
        <begin position="462"/>
        <end position="491"/>
    </location>
</feature>
<organism evidence="3 4">
    <name type="scientific">Micromonospora sediminimaris</name>
    <dbReference type="NCBI Taxonomy" id="547162"/>
    <lineage>
        <taxon>Bacteria</taxon>
        <taxon>Bacillati</taxon>
        <taxon>Actinomycetota</taxon>
        <taxon>Actinomycetes</taxon>
        <taxon>Micromonosporales</taxon>
        <taxon>Micromonosporaceae</taxon>
        <taxon>Micromonospora</taxon>
    </lineage>
</organism>
<name>A0A9W5UX04_9ACTN</name>
<evidence type="ECO:0000259" key="2">
    <source>
        <dbReference type="Pfam" id="PF00668"/>
    </source>
</evidence>
<feature type="domain" description="Condensation" evidence="2">
    <location>
        <begin position="13"/>
        <end position="323"/>
    </location>
</feature>
<dbReference type="GO" id="GO:0043041">
    <property type="term" value="P:amino acid activation for nonribosomal peptide biosynthetic process"/>
    <property type="evidence" value="ECO:0007669"/>
    <property type="project" value="TreeGrafter"/>
</dbReference>
<reference evidence="3" key="1">
    <citation type="submission" date="2021-01" db="EMBL/GenBank/DDBJ databases">
        <title>Whole genome shotgun sequence of Verrucosispora sediminis NBRC 107745.</title>
        <authorList>
            <person name="Komaki H."/>
            <person name="Tamura T."/>
        </authorList>
    </citation>
    <scope>NUCLEOTIDE SEQUENCE</scope>
    <source>
        <strain evidence="3">NBRC 107745</strain>
    </source>
</reference>
<dbReference type="PANTHER" id="PTHR45527:SF1">
    <property type="entry name" value="FATTY ACID SYNTHASE"/>
    <property type="match status" value="1"/>
</dbReference>
<dbReference type="SUPFAM" id="SSF52777">
    <property type="entry name" value="CoA-dependent acyltransferases"/>
    <property type="match status" value="2"/>
</dbReference>
<gene>
    <name evidence="3" type="ORF">Vse01_50560</name>
</gene>
<proteinExistence type="predicted"/>
<dbReference type="GO" id="GO:0009366">
    <property type="term" value="C:enterobactin synthetase complex"/>
    <property type="evidence" value="ECO:0007669"/>
    <property type="project" value="TreeGrafter"/>
</dbReference>